<keyword evidence="2" id="KW-1185">Reference proteome</keyword>
<dbReference type="Proteomes" id="UP000789366">
    <property type="component" value="Unassembled WGS sequence"/>
</dbReference>
<evidence type="ECO:0000313" key="1">
    <source>
        <dbReference type="EMBL" id="CAG8578409.1"/>
    </source>
</evidence>
<gene>
    <name evidence="1" type="ORF">SPELUC_LOCUS6267</name>
</gene>
<name>A0ACA9MD39_9GLOM</name>
<protein>
    <submittedName>
        <fullName evidence="1">10911_t:CDS:1</fullName>
    </submittedName>
</protein>
<proteinExistence type="predicted"/>
<dbReference type="EMBL" id="CAJVPW010007211">
    <property type="protein sequence ID" value="CAG8578409.1"/>
    <property type="molecule type" value="Genomic_DNA"/>
</dbReference>
<evidence type="ECO:0000313" key="2">
    <source>
        <dbReference type="Proteomes" id="UP000789366"/>
    </source>
</evidence>
<sequence length="44" mass="5117">FPGRWVGLTFRCIDWGFEYALIWVLIMGRGWVVNVSDLTVTTKL</sequence>
<organism evidence="1 2">
    <name type="scientific">Cetraspora pellucida</name>
    <dbReference type="NCBI Taxonomy" id="1433469"/>
    <lineage>
        <taxon>Eukaryota</taxon>
        <taxon>Fungi</taxon>
        <taxon>Fungi incertae sedis</taxon>
        <taxon>Mucoromycota</taxon>
        <taxon>Glomeromycotina</taxon>
        <taxon>Glomeromycetes</taxon>
        <taxon>Diversisporales</taxon>
        <taxon>Gigasporaceae</taxon>
        <taxon>Cetraspora</taxon>
    </lineage>
</organism>
<comment type="caution">
    <text evidence="1">The sequence shown here is derived from an EMBL/GenBank/DDBJ whole genome shotgun (WGS) entry which is preliminary data.</text>
</comment>
<reference evidence="1" key="1">
    <citation type="submission" date="2021-06" db="EMBL/GenBank/DDBJ databases">
        <authorList>
            <person name="Kallberg Y."/>
            <person name="Tangrot J."/>
            <person name="Rosling A."/>
        </authorList>
    </citation>
    <scope>NUCLEOTIDE SEQUENCE</scope>
    <source>
        <strain evidence="1">28 12/20/2015</strain>
    </source>
</reference>
<feature type="non-terminal residue" evidence="1">
    <location>
        <position position="1"/>
    </location>
</feature>
<accession>A0ACA9MD39</accession>